<accession>W6RLF5</accession>
<geneLocation type="plasmid" evidence="1 2">
    <name>pLPU83c</name>
</geneLocation>
<reference evidence="1" key="1">
    <citation type="submission" date="2013-11" db="EMBL/GenBank/DDBJ databases">
        <title>Draft genome sequence of the broad-host-range Rhizobium sp. LPU83 strain, a member of the low-genetic diversity Oregon-like Rhizobium sp. group.</title>
        <authorList>
            <person name="Wibberg D."/>
            <person name="Puehler A."/>
            <person name="Schlueter A."/>
        </authorList>
    </citation>
    <scope>NUCLEOTIDE SEQUENCE [LARGE SCALE GENOMIC DNA]</scope>
    <source>
        <strain evidence="1">LPU83</strain>
        <plasmid evidence="1">pLPU83c</plasmid>
    </source>
</reference>
<dbReference type="Proteomes" id="UP000019443">
    <property type="component" value="Plasmid pLPU83c"/>
</dbReference>
<organism evidence="1 2">
    <name type="scientific">Rhizobium favelukesii</name>
    <dbReference type="NCBI Taxonomy" id="348824"/>
    <lineage>
        <taxon>Bacteria</taxon>
        <taxon>Pseudomonadati</taxon>
        <taxon>Pseudomonadota</taxon>
        <taxon>Alphaproteobacteria</taxon>
        <taxon>Hyphomicrobiales</taxon>
        <taxon>Rhizobiaceae</taxon>
        <taxon>Rhizobium/Agrobacterium group</taxon>
        <taxon>Rhizobium</taxon>
    </lineage>
</organism>
<proteinExistence type="predicted"/>
<keyword evidence="1" id="KW-0614">Plasmid</keyword>
<gene>
    <name evidence="1" type="ORF">LPU83_pLPU83c_0518</name>
</gene>
<dbReference type="AlphaFoldDB" id="W6RLF5"/>
<dbReference type="KEGG" id="rhl:LPU83_pLPU83c_0518"/>
<name>W6RLF5_9HYPH</name>
<evidence type="ECO:0000313" key="1">
    <source>
        <dbReference type="EMBL" id="CDM61080.1"/>
    </source>
</evidence>
<dbReference type="HOGENOM" id="CLU_3295517_0_0_5"/>
<evidence type="ECO:0000313" key="2">
    <source>
        <dbReference type="Proteomes" id="UP000019443"/>
    </source>
</evidence>
<keyword evidence="2" id="KW-1185">Reference proteome</keyword>
<sequence length="40" mass="4378">MIWRASASRFANIMIWLVGAIRAVIVMEESEAAAAAATWL</sequence>
<dbReference type="PATRIC" id="fig|348824.6.peg.5261"/>
<dbReference type="EMBL" id="HG916854">
    <property type="protein sequence ID" value="CDM61080.1"/>
    <property type="molecule type" value="Genomic_DNA"/>
</dbReference>
<protein>
    <submittedName>
        <fullName evidence="1">Uncharacterized protein</fullName>
    </submittedName>
</protein>